<evidence type="ECO:0000256" key="8">
    <source>
        <dbReference type="SAM" id="MobiDB-lite"/>
    </source>
</evidence>
<dbReference type="InterPro" id="IPR001680">
    <property type="entry name" value="WD40_rpt"/>
</dbReference>
<dbReference type="GO" id="GO:0006338">
    <property type="term" value="P:chromatin remodeling"/>
    <property type="evidence" value="ECO:0007669"/>
    <property type="project" value="TreeGrafter"/>
</dbReference>
<dbReference type="Proteomes" id="UP000076078">
    <property type="component" value="Unassembled WGS sequence"/>
</dbReference>
<dbReference type="GO" id="GO:0000785">
    <property type="term" value="C:chromatin"/>
    <property type="evidence" value="ECO:0007669"/>
    <property type="project" value="TreeGrafter"/>
</dbReference>
<dbReference type="PROSITE" id="PS00678">
    <property type="entry name" value="WD_REPEATS_1"/>
    <property type="match status" value="1"/>
</dbReference>
<evidence type="ECO:0000256" key="7">
    <source>
        <dbReference type="PROSITE-ProRule" id="PRU00221"/>
    </source>
</evidence>
<dbReference type="InterPro" id="IPR036322">
    <property type="entry name" value="WD40_repeat_dom_sf"/>
</dbReference>
<keyword evidence="4" id="KW-0677">Repeat</keyword>
<dbReference type="InParanoid" id="A0A151ZIN0"/>
<name>A0A151ZIN0_TIELA</name>
<dbReference type="AlphaFoldDB" id="A0A151ZIN0"/>
<evidence type="ECO:0000259" key="9">
    <source>
        <dbReference type="Pfam" id="PF24105"/>
    </source>
</evidence>
<dbReference type="SMART" id="SM00320">
    <property type="entry name" value="WD40"/>
    <property type="match status" value="6"/>
</dbReference>
<dbReference type="InterPro" id="IPR015943">
    <property type="entry name" value="WD40/YVTN_repeat-like_dom_sf"/>
</dbReference>
<keyword evidence="6" id="KW-0539">Nucleus</keyword>
<keyword evidence="3 7" id="KW-0853">WD repeat</keyword>
<evidence type="ECO:0000256" key="3">
    <source>
        <dbReference type="ARBA" id="ARBA00022574"/>
    </source>
</evidence>
<dbReference type="InterPro" id="IPR019775">
    <property type="entry name" value="WD40_repeat_CS"/>
</dbReference>
<dbReference type="EMBL" id="LODT01000025">
    <property type="protein sequence ID" value="KYQ93823.1"/>
    <property type="molecule type" value="Genomic_DNA"/>
</dbReference>
<reference evidence="10 11" key="1">
    <citation type="submission" date="2015-12" db="EMBL/GenBank/DDBJ databases">
        <title>Dictyostelia acquired genes for synthesis and detection of signals that induce cell-type specialization by lateral gene transfer from prokaryotes.</title>
        <authorList>
            <person name="Gloeckner G."/>
            <person name="Schaap P."/>
        </authorList>
    </citation>
    <scope>NUCLEOTIDE SEQUENCE [LARGE SCALE GENOMIC DNA]</scope>
    <source>
        <strain evidence="10 11">TK</strain>
    </source>
</reference>
<evidence type="ECO:0000256" key="6">
    <source>
        <dbReference type="ARBA" id="ARBA00023242"/>
    </source>
</evidence>
<dbReference type="GO" id="GO:0031491">
    <property type="term" value="F:nucleosome binding"/>
    <property type="evidence" value="ECO:0007669"/>
    <property type="project" value="TreeGrafter"/>
</dbReference>
<dbReference type="STRING" id="361077.A0A151ZIN0"/>
<dbReference type="InterPro" id="IPR031120">
    <property type="entry name" value="HIR1-like"/>
</dbReference>
<dbReference type="PROSITE" id="PS50294">
    <property type="entry name" value="WD_REPEATS_REGION"/>
    <property type="match status" value="2"/>
</dbReference>
<dbReference type="Gene3D" id="2.130.10.10">
    <property type="entry name" value="YVTN repeat-like/Quinoprotein amine dehydrogenase"/>
    <property type="match status" value="2"/>
</dbReference>
<feature type="repeat" description="WD" evidence="7">
    <location>
        <begin position="116"/>
        <end position="157"/>
    </location>
</feature>
<dbReference type="Pfam" id="PF24105">
    <property type="entry name" value="Beta-prop_CAF1B_HIR1"/>
    <property type="match status" value="1"/>
</dbReference>
<gene>
    <name evidence="10" type="ORF">DLAC_05222</name>
</gene>
<dbReference type="OrthoDB" id="1741719at2759"/>
<dbReference type="SUPFAM" id="SSF50978">
    <property type="entry name" value="WD40 repeat-like"/>
    <property type="match status" value="1"/>
</dbReference>
<evidence type="ECO:0000256" key="1">
    <source>
        <dbReference type="ARBA" id="ARBA00004123"/>
    </source>
</evidence>
<comment type="caution">
    <text evidence="10">The sequence shown here is derived from an EMBL/GenBank/DDBJ whole genome shotgun (WGS) entry which is preliminary data.</text>
</comment>
<evidence type="ECO:0000313" key="10">
    <source>
        <dbReference type="EMBL" id="KYQ93823.1"/>
    </source>
</evidence>
<feature type="region of interest" description="Disordered" evidence="8">
    <location>
        <begin position="414"/>
        <end position="437"/>
    </location>
</feature>
<keyword evidence="11" id="KW-1185">Reference proteome</keyword>
<sequence length="475" mass="53611">MKITKPFWLKHYTSIYSIDVHPVRENIFLTSSLEGEIKFWNLDECVNICNDIEASCEPILTIKCPSSLNCVKWSNTGTYVIVGLLCGSILIYTFHYSINSTTLESTIVSRHLTTLDGTHKSDITDVQVSSNGKWLASSSFDRKVVVWDTQNNFSLISILEGHNSLVKGLSFDPLSEYLVSYSDDKTIIFWECSTWKPIHTINLKHPIDYCTNVKGESFFLKLSWSPDGEYLSIPHVAHHSHGQNSFIIVSRKSKFTELTLTPIRDHTQSTTICRYSPLQYQNPNPESLYHLLLVGGKDGTLSIYLIPTETVQPKKLCSITKLFEYPIQDIIGFKDGYTFAVSSSEGTIVFLQINSQELNAKPVIKLSSSLNNLDSVSSTNDSVQMDIDIPKLYPTDYVKNNQIKSTNSLGRKRITPVNSQNISKKSTQTTSTQESNKIKQSKIFNFKRKGGLIIEGLEENQKVIDLVNILNKPVR</sequence>
<protein>
    <submittedName>
        <fullName evidence="10">WD40 repeat-containing protein</fullName>
    </submittedName>
</protein>
<organism evidence="10 11">
    <name type="scientific">Tieghemostelium lacteum</name>
    <name type="common">Slime mold</name>
    <name type="synonym">Dictyostelium lacteum</name>
    <dbReference type="NCBI Taxonomy" id="361077"/>
    <lineage>
        <taxon>Eukaryota</taxon>
        <taxon>Amoebozoa</taxon>
        <taxon>Evosea</taxon>
        <taxon>Eumycetozoa</taxon>
        <taxon>Dictyostelia</taxon>
        <taxon>Dictyosteliales</taxon>
        <taxon>Raperosteliaceae</taxon>
        <taxon>Tieghemostelium</taxon>
    </lineage>
</organism>
<accession>A0A151ZIN0</accession>
<dbReference type="PROSITE" id="PS50082">
    <property type="entry name" value="WD_REPEATS_2"/>
    <property type="match status" value="2"/>
</dbReference>
<dbReference type="GO" id="GO:0000417">
    <property type="term" value="C:HIR complex"/>
    <property type="evidence" value="ECO:0007669"/>
    <property type="project" value="TreeGrafter"/>
</dbReference>
<evidence type="ECO:0000313" key="11">
    <source>
        <dbReference type="Proteomes" id="UP000076078"/>
    </source>
</evidence>
<proteinExistence type="inferred from homology"/>
<dbReference type="InterPro" id="IPR055410">
    <property type="entry name" value="Beta-prop_CAF1B_HIR1"/>
</dbReference>
<feature type="compositionally biased region" description="Low complexity" evidence="8">
    <location>
        <begin position="419"/>
        <end position="435"/>
    </location>
</feature>
<comment type="subcellular location">
    <subcellularLocation>
        <location evidence="1">Nucleus</location>
    </subcellularLocation>
</comment>
<keyword evidence="5" id="KW-0156">Chromatin regulator</keyword>
<dbReference type="GO" id="GO:0006351">
    <property type="term" value="P:DNA-templated transcription"/>
    <property type="evidence" value="ECO:0007669"/>
    <property type="project" value="InterPro"/>
</dbReference>
<dbReference type="GO" id="GO:0005634">
    <property type="term" value="C:nucleus"/>
    <property type="evidence" value="ECO:0007669"/>
    <property type="project" value="UniProtKB-SubCell"/>
</dbReference>
<comment type="similarity">
    <text evidence="2">Belongs to the WD repeat HIR1 family.</text>
</comment>
<dbReference type="OMA" id="WIVENHR"/>
<evidence type="ECO:0000256" key="2">
    <source>
        <dbReference type="ARBA" id="ARBA00007306"/>
    </source>
</evidence>
<dbReference type="PANTHER" id="PTHR13831:SF0">
    <property type="entry name" value="PROTEIN HIRA"/>
    <property type="match status" value="1"/>
</dbReference>
<feature type="domain" description="CAF1B/HIR1 beta-propeller" evidence="9">
    <location>
        <begin position="13"/>
        <end position="358"/>
    </location>
</feature>
<feature type="repeat" description="WD" evidence="7">
    <location>
        <begin position="159"/>
        <end position="200"/>
    </location>
</feature>
<evidence type="ECO:0000256" key="5">
    <source>
        <dbReference type="ARBA" id="ARBA00022853"/>
    </source>
</evidence>
<dbReference type="PANTHER" id="PTHR13831">
    <property type="entry name" value="MEMBER OF THE HIR1 FAMILY OF WD-REPEAT PROTEINS"/>
    <property type="match status" value="1"/>
</dbReference>
<evidence type="ECO:0000256" key="4">
    <source>
        <dbReference type="ARBA" id="ARBA00022737"/>
    </source>
</evidence>